<reference evidence="1 2" key="1">
    <citation type="submission" date="2018-08" db="EMBL/GenBank/DDBJ databases">
        <title>Recombination of ecologically and evolutionarily significant loci maintains genetic cohesion in the Pseudomonas syringae species complex.</title>
        <authorList>
            <person name="Dillon M."/>
            <person name="Thakur S."/>
            <person name="Almeida R.N.D."/>
            <person name="Weir B.S."/>
            <person name="Guttman D.S."/>
        </authorList>
    </citation>
    <scope>NUCLEOTIDE SEQUENCE [LARGE SCALE GENOMIC DNA]</scope>
    <source>
        <strain evidence="1 2">ICMP 3706</strain>
    </source>
</reference>
<comment type="caution">
    <text evidence="1">The sequence shown here is derived from an EMBL/GenBank/DDBJ whole genome shotgun (WGS) entry which is preliminary data.</text>
</comment>
<accession>A0A3M4AJ19</accession>
<proteinExistence type="predicted"/>
<name>A0A3M4AJ19_9PSED</name>
<dbReference type="EMBL" id="RBQE01000264">
    <property type="protein sequence ID" value="RMP06891.1"/>
    <property type="molecule type" value="Genomic_DNA"/>
</dbReference>
<sequence>MARQRLCVFWIKKAIGDVVMVVEVLIMNCQISLQ</sequence>
<gene>
    <name evidence="1" type="ORF">ALQ30_200626</name>
</gene>
<protein>
    <submittedName>
        <fullName evidence="1">Uncharacterized protein</fullName>
    </submittedName>
</protein>
<evidence type="ECO:0000313" key="2">
    <source>
        <dbReference type="Proteomes" id="UP000281604"/>
    </source>
</evidence>
<dbReference type="Proteomes" id="UP000281604">
    <property type="component" value="Unassembled WGS sequence"/>
</dbReference>
<dbReference type="AlphaFoldDB" id="A0A3M4AJ19"/>
<evidence type="ECO:0000313" key="1">
    <source>
        <dbReference type="EMBL" id="RMP06891.1"/>
    </source>
</evidence>
<organism evidence="1 2">
    <name type="scientific">Pseudomonas syringae pv. persicae</name>
    <dbReference type="NCBI Taxonomy" id="237306"/>
    <lineage>
        <taxon>Bacteria</taxon>
        <taxon>Pseudomonadati</taxon>
        <taxon>Pseudomonadota</taxon>
        <taxon>Gammaproteobacteria</taxon>
        <taxon>Pseudomonadales</taxon>
        <taxon>Pseudomonadaceae</taxon>
        <taxon>Pseudomonas</taxon>
    </lineage>
</organism>